<proteinExistence type="predicted"/>
<dbReference type="SMART" id="SM00753">
    <property type="entry name" value="PAM"/>
    <property type="match status" value="1"/>
</dbReference>
<evidence type="ECO:0000313" key="1">
    <source>
        <dbReference type="EMBL" id="KAF2687597.1"/>
    </source>
</evidence>
<sequence length="558" mass="62115">MAPLLTQVCSEVNGALQRRDGVFLASILAIEPPFTPIYEQLIVGLRATYPANTNDAIGRLERDIRAIVGETEESEDADGRPVPRWGAMVTFLASWMAFIRDVDVLNLLKTYEDLSELIQRGNAALQHTPKGVLLLPTLVGYAKIFARIAVGVEKRPELIQHLLGPVNQEGGRESLAEKAANVVRQCFITCLSDKATAPGGIRNSKPDGKKAGVYKMANICLKILFQSDKLDNCTAIFRNINNSAPPLHFYPASERVTYLYYLGRHLFANTDFYQAQLVLQKAYDDCTSDPRCRHQKSLILVYLVSANMILGRFPTEHIYSQPEAYGFRKIFSPIAQAIRRGDIESFRRLTSMNVTSKDAVLLRKFRVFYQIGHYCEVLIWRSLFRKVFLLTGHKGTTEKSAPTLDLNAVLAAFQYLEKRAIMTPAIARAEFGPGRRPATFAPEDFMASTYIDPDFEGVEDAKPYNHMPDIAEVECICSSLITQGFLNGFISHKMNRFAIQGARKVGSASKAGFPNAWEVIKATNVEAGQNEVEGWVKEIRQQGGPNVIRLASARPAGS</sequence>
<protein>
    <recommendedName>
        <fullName evidence="3">PCI domain-containing protein</fullName>
    </recommendedName>
</protein>
<gene>
    <name evidence="1" type="ORF">K458DRAFT_167127</name>
</gene>
<evidence type="ECO:0008006" key="3">
    <source>
        <dbReference type="Google" id="ProtNLM"/>
    </source>
</evidence>
<dbReference type="PANTHER" id="PTHR12732">
    <property type="entry name" value="UNCHARACTERIZED PROTEASOME COMPONENT REGION PCI-CONTAINING"/>
    <property type="match status" value="1"/>
</dbReference>
<dbReference type="GO" id="GO:0003723">
    <property type="term" value="F:RNA binding"/>
    <property type="evidence" value="ECO:0007669"/>
    <property type="project" value="InterPro"/>
</dbReference>
<dbReference type="InterPro" id="IPR045114">
    <property type="entry name" value="Csn12-like"/>
</dbReference>
<name>A0A6G1JAL1_9PLEO</name>
<keyword evidence="2" id="KW-1185">Reference proteome</keyword>
<dbReference type="Proteomes" id="UP000799291">
    <property type="component" value="Unassembled WGS sequence"/>
</dbReference>
<evidence type="ECO:0000313" key="2">
    <source>
        <dbReference type="Proteomes" id="UP000799291"/>
    </source>
</evidence>
<dbReference type="GO" id="GO:0003690">
    <property type="term" value="F:double-stranded DNA binding"/>
    <property type="evidence" value="ECO:0007669"/>
    <property type="project" value="InterPro"/>
</dbReference>
<organism evidence="1 2">
    <name type="scientific">Lentithecium fluviatile CBS 122367</name>
    <dbReference type="NCBI Taxonomy" id="1168545"/>
    <lineage>
        <taxon>Eukaryota</taxon>
        <taxon>Fungi</taxon>
        <taxon>Dikarya</taxon>
        <taxon>Ascomycota</taxon>
        <taxon>Pezizomycotina</taxon>
        <taxon>Dothideomycetes</taxon>
        <taxon>Pleosporomycetidae</taxon>
        <taxon>Pleosporales</taxon>
        <taxon>Massarineae</taxon>
        <taxon>Lentitheciaceae</taxon>
        <taxon>Lentithecium</taxon>
    </lineage>
</organism>
<accession>A0A6G1JAL1</accession>
<dbReference type="EMBL" id="MU005574">
    <property type="protein sequence ID" value="KAF2687597.1"/>
    <property type="molecule type" value="Genomic_DNA"/>
</dbReference>
<reference evidence="1" key="1">
    <citation type="journal article" date="2020" name="Stud. Mycol.">
        <title>101 Dothideomycetes genomes: a test case for predicting lifestyles and emergence of pathogens.</title>
        <authorList>
            <person name="Haridas S."/>
            <person name="Albert R."/>
            <person name="Binder M."/>
            <person name="Bloem J."/>
            <person name="Labutti K."/>
            <person name="Salamov A."/>
            <person name="Andreopoulos B."/>
            <person name="Baker S."/>
            <person name="Barry K."/>
            <person name="Bills G."/>
            <person name="Bluhm B."/>
            <person name="Cannon C."/>
            <person name="Castanera R."/>
            <person name="Culley D."/>
            <person name="Daum C."/>
            <person name="Ezra D."/>
            <person name="Gonzalez J."/>
            <person name="Henrissat B."/>
            <person name="Kuo A."/>
            <person name="Liang C."/>
            <person name="Lipzen A."/>
            <person name="Lutzoni F."/>
            <person name="Magnuson J."/>
            <person name="Mondo S."/>
            <person name="Nolan M."/>
            <person name="Ohm R."/>
            <person name="Pangilinan J."/>
            <person name="Park H.-J."/>
            <person name="Ramirez L."/>
            <person name="Alfaro M."/>
            <person name="Sun H."/>
            <person name="Tritt A."/>
            <person name="Yoshinaga Y."/>
            <person name="Zwiers L.-H."/>
            <person name="Turgeon B."/>
            <person name="Goodwin S."/>
            <person name="Spatafora J."/>
            <person name="Crous P."/>
            <person name="Grigoriev I."/>
        </authorList>
    </citation>
    <scope>NUCLEOTIDE SEQUENCE</scope>
    <source>
        <strain evidence="1">CBS 122367</strain>
    </source>
</reference>
<dbReference type="AlphaFoldDB" id="A0A6G1JAL1"/>
<dbReference type="Gene3D" id="1.10.10.10">
    <property type="entry name" value="Winged helix-like DNA-binding domain superfamily/Winged helix DNA-binding domain"/>
    <property type="match status" value="1"/>
</dbReference>
<dbReference type="PANTHER" id="PTHR12732:SF8">
    <property type="entry name" value="NUCLEAR MRNA EXPORT PROTEIN THP1"/>
    <property type="match status" value="1"/>
</dbReference>
<dbReference type="OrthoDB" id="5404651at2759"/>
<dbReference type="InterPro" id="IPR036388">
    <property type="entry name" value="WH-like_DNA-bd_sf"/>
</dbReference>